<feature type="transmembrane region" description="Helical" evidence="12">
    <location>
        <begin position="67"/>
        <end position="86"/>
    </location>
</feature>
<evidence type="ECO:0000313" key="14">
    <source>
        <dbReference type="EMBL" id="KAL3307214.1"/>
    </source>
</evidence>
<evidence type="ECO:0000256" key="5">
    <source>
        <dbReference type="ARBA" id="ARBA00023040"/>
    </source>
</evidence>
<evidence type="ECO:0000256" key="1">
    <source>
        <dbReference type="ARBA" id="ARBA00004651"/>
    </source>
</evidence>
<evidence type="ECO:0000256" key="7">
    <source>
        <dbReference type="ARBA" id="ARBA00023157"/>
    </source>
</evidence>
<dbReference type="GO" id="GO:0005886">
    <property type="term" value="C:plasma membrane"/>
    <property type="evidence" value="ECO:0007669"/>
    <property type="project" value="UniProtKB-SubCell"/>
</dbReference>
<reference evidence="14 15" key="1">
    <citation type="submission" date="2024-11" db="EMBL/GenBank/DDBJ databases">
        <title>Adaptive evolution of stress response genes in parasites aligns with host niche diversity.</title>
        <authorList>
            <person name="Hahn C."/>
            <person name="Resl P."/>
        </authorList>
    </citation>
    <scope>NUCLEOTIDE SEQUENCE [LARGE SCALE GENOMIC DNA]</scope>
    <source>
        <strain evidence="14">EGGRZ-B1_66</strain>
        <tissue evidence="14">Body</tissue>
    </source>
</reference>
<dbReference type="Pfam" id="PF00001">
    <property type="entry name" value="7tm_1"/>
    <property type="match status" value="1"/>
</dbReference>
<feature type="transmembrane region" description="Helical" evidence="12">
    <location>
        <begin position="106"/>
        <end position="127"/>
    </location>
</feature>
<dbReference type="PANTHER" id="PTHR24248:SF199">
    <property type="entry name" value="IP13425P-RELATED"/>
    <property type="match status" value="1"/>
</dbReference>
<evidence type="ECO:0000259" key="13">
    <source>
        <dbReference type="PROSITE" id="PS50262"/>
    </source>
</evidence>
<evidence type="ECO:0000256" key="2">
    <source>
        <dbReference type="ARBA" id="ARBA00022475"/>
    </source>
</evidence>
<dbReference type="InterPro" id="IPR000276">
    <property type="entry name" value="GPCR_Rhodpsn"/>
</dbReference>
<organism evidence="14 15">
    <name type="scientific">Cichlidogyrus casuarinus</name>
    <dbReference type="NCBI Taxonomy" id="1844966"/>
    <lineage>
        <taxon>Eukaryota</taxon>
        <taxon>Metazoa</taxon>
        <taxon>Spiralia</taxon>
        <taxon>Lophotrochozoa</taxon>
        <taxon>Platyhelminthes</taxon>
        <taxon>Monogenea</taxon>
        <taxon>Monopisthocotylea</taxon>
        <taxon>Dactylogyridea</taxon>
        <taxon>Ancyrocephalidae</taxon>
        <taxon>Cichlidogyrus</taxon>
    </lineage>
</organism>
<keyword evidence="9 10" id="KW-0807">Transducer</keyword>
<evidence type="ECO:0000256" key="10">
    <source>
        <dbReference type="RuleBase" id="RU000688"/>
    </source>
</evidence>
<keyword evidence="2" id="KW-1003">Cell membrane</keyword>
<feature type="transmembrane region" description="Helical" evidence="12">
    <location>
        <begin position="148"/>
        <end position="167"/>
    </location>
</feature>
<evidence type="ECO:0000256" key="3">
    <source>
        <dbReference type="ARBA" id="ARBA00022692"/>
    </source>
</evidence>
<sequence>MTNESDISCSSRALLALRENPCYSVFVGLALTIIVIVTILGNFLVICAVVGKRSNKILKLSATRNSLIIYANLAVADLLLGLIIIPMSATLTLTDQWLFGPKACEIWKAVDVLGSTASILSLLCISIDRYVGVFLPLHKSKILNLRRLGVMITVLWIVSGVVSVIPLMLDPNLKKHCNCDVNEDKLYVGISVLCSFYLPFAVILIMYYRIFREASAQSSNLNEQQKRFTQIQLPEMDSDNKPCSKSSGSHFWSRKSRGHVPDSCSTLIDGEQGQSTRLH</sequence>
<evidence type="ECO:0000256" key="4">
    <source>
        <dbReference type="ARBA" id="ARBA00022989"/>
    </source>
</evidence>
<dbReference type="PROSITE" id="PS50262">
    <property type="entry name" value="G_PROTEIN_RECEP_F1_2"/>
    <property type="match status" value="1"/>
</dbReference>
<comment type="subcellular location">
    <subcellularLocation>
        <location evidence="1">Cell membrane</location>
        <topology evidence="1">Multi-pass membrane protein</topology>
    </subcellularLocation>
</comment>
<dbReference type="PANTHER" id="PTHR24248">
    <property type="entry name" value="ADRENERGIC RECEPTOR-RELATED G-PROTEIN COUPLED RECEPTOR"/>
    <property type="match status" value="1"/>
</dbReference>
<protein>
    <submittedName>
        <fullName evidence="14">Alpha-1A adrenergic receptor</fullName>
    </submittedName>
</protein>
<keyword evidence="15" id="KW-1185">Reference proteome</keyword>
<feature type="domain" description="G-protein coupled receptors family 1 profile" evidence="13">
    <location>
        <begin position="41"/>
        <end position="279"/>
    </location>
</feature>
<keyword evidence="5 10" id="KW-0297">G-protein coupled receptor</keyword>
<dbReference type="Proteomes" id="UP001626550">
    <property type="component" value="Unassembled WGS sequence"/>
</dbReference>
<evidence type="ECO:0000256" key="9">
    <source>
        <dbReference type="ARBA" id="ARBA00023224"/>
    </source>
</evidence>
<dbReference type="InterPro" id="IPR017452">
    <property type="entry name" value="GPCR_Rhodpsn_7TM"/>
</dbReference>
<dbReference type="PRINTS" id="PR00237">
    <property type="entry name" value="GPCRRHODOPSN"/>
</dbReference>
<feature type="transmembrane region" description="Helical" evidence="12">
    <location>
        <begin position="187"/>
        <end position="208"/>
    </location>
</feature>
<dbReference type="GO" id="GO:0004993">
    <property type="term" value="F:G protein-coupled serotonin receptor activity"/>
    <property type="evidence" value="ECO:0007669"/>
    <property type="project" value="UniProtKB-ARBA"/>
</dbReference>
<dbReference type="EMBL" id="JBJKFK010007961">
    <property type="protein sequence ID" value="KAL3307214.1"/>
    <property type="molecule type" value="Genomic_DNA"/>
</dbReference>
<name>A0ABD2PIM9_9PLAT</name>
<keyword evidence="3 10" id="KW-0812">Transmembrane</keyword>
<evidence type="ECO:0000256" key="6">
    <source>
        <dbReference type="ARBA" id="ARBA00023136"/>
    </source>
</evidence>
<dbReference type="PROSITE" id="PS00237">
    <property type="entry name" value="G_PROTEIN_RECEP_F1_1"/>
    <property type="match status" value="1"/>
</dbReference>
<dbReference type="AlphaFoldDB" id="A0ABD2PIM9"/>
<evidence type="ECO:0000256" key="11">
    <source>
        <dbReference type="SAM" id="MobiDB-lite"/>
    </source>
</evidence>
<comment type="similarity">
    <text evidence="10">Belongs to the G-protein coupled receptor 1 family.</text>
</comment>
<gene>
    <name evidence="14" type="primary">ADRA1A</name>
    <name evidence="14" type="ORF">Ciccas_014279</name>
</gene>
<dbReference type="SUPFAM" id="SSF81321">
    <property type="entry name" value="Family A G protein-coupled receptor-like"/>
    <property type="match status" value="1"/>
</dbReference>
<feature type="transmembrane region" description="Helical" evidence="12">
    <location>
        <begin position="23"/>
        <end position="46"/>
    </location>
</feature>
<keyword evidence="4 12" id="KW-1133">Transmembrane helix</keyword>
<keyword evidence="7" id="KW-1015">Disulfide bond</keyword>
<evidence type="ECO:0000313" key="15">
    <source>
        <dbReference type="Proteomes" id="UP001626550"/>
    </source>
</evidence>
<dbReference type="Gene3D" id="1.20.1070.10">
    <property type="entry name" value="Rhodopsin 7-helix transmembrane proteins"/>
    <property type="match status" value="1"/>
</dbReference>
<keyword evidence="6 12" id="KW-0472">Membrane</keyword>
<evidence type="ECO:0000256" key="12">
    <source>
        <dbReference type="SAM" id="Phobius"/>
    </source>
</evidence>
<proteinExistence type="inferred from homology"/>
<feature type="compositionally biased region" description="Polar residues" evidence="11">
    <location>
        <begin position="241"/>
        <end position="250"/>
    </location>
</feature>
<keyword evidence="8 10" id="KW-0675">Receptor</keyword>
<feature type="region of interest" description="Disordered" evidence="11">
    <location>
        <begin position="235"/>
        <end position="279"/>
    </location>
</feature>
<comment type="caution">
    <text evidence="14">The sequence shown here is derived from an EMBL/GenBank/DDBJ whole genome shotgun (WGS) entry which is preliminary data.</text>
</comment>
<evidence type="ECO:0000256" key="8">
    <source>
        <dbReference type="ARBA" id="ARBA00023170"/>
    </source>
</evidence>
<accession>A0ABD2PIM9</accession>